<sequence length="71" mass="7954">MGEPVQEFQESQAARPAVAACPGRSARIIKCDHTQMFLRIRATATKKNRTSDLRVDVRMRMLSPQPSLGLE</sequence>
<protein>
    <submittedName>
        <fullName evidence="1">Uncharacterized protein</fullName>
    </submittedName>
</protein>
<gene>
    <name evidence="1" type="ORF">FRUB_04720</name>
</gene>
<dbReference type="EMBL" id="NIDE01000007">
    <property type="protein sequence ID" value="OWK40828.1"/>
    <property type="molecule type" value="Genomic_DNA"/>
</dbReference>
<comment type="caution">
    <text evidence="1">The sequence shown here is derived from an EMBL/GenBank/DDBJ whole genome shotgun (WGS) entry which is preliminary data.</text>
</comment>
<organism evidence="1 2">
    <name type="scientific">Fimbriiglobus ruber</name>
    <dbReference type="NCBI Taxonomy" id="1908690"/>
    <lineage>
        <taxon>Bacteria</taxon>
        <taxon>Pseudomonadati</taxon>
        <taxon>Planctomycetota</taxon>
        <taxon>Planctomycetia</taxon>
        <taxon>Gemmatales</taxon>
        <taxon>Gemmataceae</taxon>
        <taxon>Fimbriiglobus</taxon>
    </lineage>
</organism>
<proteinExistence type="predicted"/>
<dbReference type="Proteomes" id="UP000214646">
    <property type="component" value="Unassembled WGS sequence"/>
</dbReference>
<evidence type="ECO:0000313" key="2">
    <source>
        <dbReference type="Proteomes" id="UP000214646"/>
    </source>
</evidence>
<keyword evidence="2" id="KW-1185">Reference proteome</keyword>
<evidence type="ECO:0000313" key="1">
    <source>
        <dbReference type="EMBL" id="OWK40828.1"/>
    </source>
</evidence>
<dbReference type="AlphaFoldDB" id="A0A225DQG9"/>
<reference evidence="2" key="1">
    <citation type="submission" date="2017-06" db="EMBL/GenBank/DDBJ databases">
        <title>Genome analysis of Fimbriiglobus ruber SP5, the first member of the order Planctomycetales with confirmed chitinolytic capability.</title>
        <authorList>
            <person name="Ravin N.V."/>
            <person name="Rakitin A.L."/>
            <person name="Ivanova A.A."/>
            <person name="Beletsky A.V."/>
            <person name="Kulichevskaya I.S."/>
            <person name="Mardanov A.V."/>
            <person name="Dedysh S.N."/>
        </authorList>
    </citation>
    <scope>NUCLEOTIDE SEQUENCE [LARGE SCALE GENOMIC DNA]</scope>
    <source>
        <strain evidence="2">SP5</strain>
    </source>
</reference>
<accession>A0A225DQG9</accession>
<name>A0A225DQG9_9BACT</name>